<sequence length="115" mass="12439">MQKFTTPESALTAFAAAAEAHAQATETGNAKSCNKAYKHLISALRWLEAQHHTSMLVHLLAAPSVGPRLWAAAYLIQHHNPQAEDTLEQLAAAKGSNGLSAETTLQEWRAGRLKL</sequence>
<gene>
    <name evidence="1" type="ORF">F0P96_02625</name>
</gene>
<organism evidence="1 2">
    <name type="scientific">Hymenobacter busanensis</name>
    <dbReference type="NCBI Taxonomy" id="2607656"/>
    <lineage>
        <taxon>Bacteria</taxon>
        <taxon>Pseudomonadati</taxon>
        <taxon>Bacteroidota</taxon>
        <taxon>Cytophagia</taxon>
        <taxon>Cytophagales</taxon>
        <taxon>Hymenobacteraceae</taxon>
        <taxon>Hymenobacter</taxon>
    </lineage>
</organism>
<protein>
    <submittedName>
        <fullName evidence="1">Uncharacterized protein</fullName>
    </submittedName>
</protein>
<reference evidence="1 2" key="1">
    <citation type="submission" date="2019-09" db="EMBL/GenBank/DDBJ databases">
        <title>Genome sequence of Hymenobacter sp. M3.</title>
        <authorList>
            <person name="Srinivasan S."/>
        </authorList>
    </citation>
    <scope>NUCLEOTIDE SEQUENCE [LARGE SCALE GENOMIC DNA]</scope>
    <source>
        <strain evidence="1 2">M3</strain>
    </source>
</reference>
<name>A0A7L4ZTL3_9BACT</name>
<accession>A0A7L4ZTL3</accession>
<dbReference type="AlphaFoldDB" id="A0A7L4ZTL3"/>
<proteinExistence type="predicted"/>
<keyword evidence="2" id="KW-1185">Reference proteome</keyword>
<dbReference type="Proteomes" id="UP000326380">
    <property type="component" value="Unassembled WGS sequence"/>
</dbReference>
<dbReference type="Gene3D" id="1.25.40.70">
    <property type="entry name" value="Phosphatidylinositol 3-kinase, accessory domain (PIK)"/>
    <property type="match status" value="1"/>
</dbReference>
<comment type="caution">
    <text evidence="1">The sequence shown here is derived from an EMBL/GenBank/DDBJ whole genome shotgun (WGS) entry which is preliminary data.</text>
</comment>
<dbReference type="EMBL" id="VTWU01000001">
    <property type="protein sequence ID" value="KAA9339531.1"/>
    <property type="molecule type" value="Genomic_DNA"/>
</dbReference>
<dbReference type="RefSeq" id="WP_151077179.1">
    <property type="nucleotide sequence ID" value="NZ_CP047647.1"/>
</dbReference>
<evidence type="ECO:0000313" key="1">
    <source>
        <dbReference type="EMBL" id="KAA9339531.1"/>
    </source>
</evidence>
<dbReference type="InterPro" id="IPR016024">
    <property type="entry name" value="ARM-type_fold"/>
</dbReference>
<evidence type="ECO:0000313" key="2">
    <source>
        <dbReference type="Proteomes" id="UP000326380"/>
    </source>
</evidence>
<dbReference type="SUPFAM" id="SSF48371">
    <property type="entry name" value="ARM repeat"/>
    <property type="match status" value="1"/>
</dbReference>
<dbReference type="InterPro" id="IPR042236">
    <property type="entry name" value="PI3K_accessory_sf"/>
</dbReference>